<dbReference type="HOGENOM" id="CLU_022448_0_0_1"/>
<feature type="transmembrane region" description="Helical" evidence="1">
    <location>
        <begin position="233"/>
        <end position="257"/>
    </location>
</feature>
<dbReference type="Gene3D" id="1.10.167.10">
    <property type="entry name" value="Regulator of G-protein Signalling 4, domain 2"/>
    <property type="match status" value="1"/>
</dbReference>
<dbReference type="InterPro" id="IPR036305">
    <property type="entry name" value="RGS_sf"/>
</dbReference>
<evidence type="ECO:0000313" key="3">
    <source>
        <dbReference type="Proteomes" id="UP000039046"/>
    </source>
</evidence>
<keyword evidence="1" id="KW-1133">Transmembrane helix</keyword>
<keyword evidence="1" id="KW-0472">Membrane</keyword>
<feature type="transmembrane region" description="Helical" evidence="1">
    <location>
        <begin position="89"/>
        <end position="112"/>
    </location>
</feature>
<evidence type="ECO:0008006" key="4">
    <source>
        <dbReference type="Google" id="ProtNLM"/>
    </source>
</evidence>
<evidence type="ECO:0000313" key="2">
    <source>
        <dbReference type="EMBL" id="CEJ83845.1"/>
    </source>
</evidence>
<protein>
    <recommendedName>
        <fullName evidence="4">RGS domain-containing protein</fullName>
    </recommendedName>
</protein>
<keyword evidence="1" id="KW-0812">Transmembrane</keyword>
<dbReference type="SUPFAM" id="SSF48097">
    <property type="entry name" value="Regulator of G-protein signaling, RGS"/>
    <property type="match status" value="1"/>
</dbReference>
<dbReference type="InterPro" id="IPR044926">
    <property type="entry name" value="RGS_subdomain_2"/>
</dbReference>
<feature type="transmembrane region" description="Helical" evidence="1">
    <location>
        <begin position="202"/>
        <end position="221"/>
    </location>
</feature>
<evidence type="ECO:0000256" key="1">
    <source>
        <dbReference type="SAM" id="Phobius"/>
    </source>
</evidence>
<feature type="transmembrane region" description="Helical" evidence="1">
    <location>
        <begin position="20"/>
        <end position="44"/>
    </location>
</feature>
<reference evidence="2 3" key="1">
    <citation type="journal article" date="2015" name="Genome Announc.">
        <title>Draft Genome Sequence and Gene Annotation of the Entomopathogenic Fungus Verticillium hemipterigenum.</title>
        <authorList>
            <person name="Horn F."/>
            <person name="Habel A."/>
            <person name="Scharf D.H."/>
            <person name="Dworschak J."/>
            <person name="Brakhage A.A."/>
            <person name="Guthke R."/>
            <person name="Hertweck C."/>
            <person name="Linde J."/>
        </authorList>
    </citation>
    <scope>NUCLEOTIDE SEQUENCE [LARGE SCALE GENOMIC DNA]</scope>
</reference>
<dbReference type="AlphaFoldDB" id="A0A0A1TAR7"/>
<dbReference type="OrthoDB" id="5313079at2759"/>
<accession>A0A0A1TAR7</accession>
<feature type="transmembrane region" description="Helical" evidence="1">
    <location>
        <begin position="56"/>
        <end position="77"/>
    </location>
</feature>
<dbReference type="Proteomes" id="UP000039046">
    <property type="component" value="Unassembled WGS sequence"/>
</dbReference>
<feature type="transmembrane region" description="Helical" evidence="1">
    <location>
        <begin position="149"/>
        <end position="170"/>
    </location>
</feature>
<dbReference type="EMBL" id="CDHN01000002">
    <property type="protein sequence ID" value="CEJ83845.1"/>
    <property type="molecule type" value="Genomic_DNA"/>
</dbReference>
<organism evidence="2 3">
    <name type="scientific">[Torrubiella] hemipterigena</name>
    <dbReference type="NCBI Taxonomy" id="1531966"/>
    <lineage>
        <taxon>Eukaryota</taxon>
        <taxon>Fungi</taxon>
        <taxon>Dikarya</taxon>
        <taxon>Ascomycota</taxon>
        <taxon>Pezizomycotina</taxon>
        <taxon>Sordariomycetes</taxon>
        <taxon>Hypocreomycetidae</taxon>
        <taxon>Hypocreales</taxon>
        <taxon>Clavicipitaceae</taxon>
        <taxon>Clavicipitaceae incertae sedis</taxon>
        <taxon>'Torrubiella' clade</taxon>
    </lineage>
</organism>
<feature type="transmembrane region" description="Helical" evidence="1">
    <location>
        <begin position="269"/>
        <end position="290"/>
    </location>
</feature>
<name>A0A0A1TAR7_9HYPO</name>
<dbReference type="CDD" id="cd08734">
    <property type="entry name" value="RGS-like_1"/>
    <property type="match status" value="1"/>
</dbReference>
<keyword evidence="3" id="KW-1185">Reference proteome</keyword>
<gene>
    <name evidence="2" type="ORF">VHEMI03279</name>
</gene>
<dbReference type="STRING" id="1531966.A0A0A1TAR7"/>
<proteinExistence type="predicted"/>
<sequence length="563" mass="63631">MGSELGVTADTKPHARLDHLGIWWITWATFWTICVASGMAYLIVNRRVPLLRIRGLGLSLFATTLLHLYWISCQIGYIIGPLAPGDGEYWIMGTYFPLGIALFHASNTRFLYVAKQQRRYAEGRYKEAPRVRGRGPIASFRRMTYTAKMLTLVGLGMIFQLFMTIFIYLISRKFHESWGIPGTEVHGTPMEKLGAMGRGWEWWPTCFWQLLWAWVVAPIVLWKSRHVNDTQGWRFQTFACAISGLPAVPMWLIALYVPAMEQVNQYWVPPQWICLSIFFMEIFTVFVPCWQVMAQRRLSSETKASIAQWETKSKMALNGTKSLNTGSSVIESIVTGMKSTNESVASGATGESILTMSALEYVLDRNPTPLQQFSALRDFSGENIAFLTSVAEWKSSLPVAARNSGNPTTDPQVRELVRERYNRALRIYAEFVSVRDAQFPINISGQDLKALEAVFEASARILYGDKREVDAAVPFDSWNESGEKGSVSEPSSPHADSCVEDRVQFWGDIPEAFNETVFDKAEDSIKYLVLTNTWPKFIRDHRRASGDSGELEAGNNLVNMARE</sequence>